<proteinExistence type="predicted"/>
<accession>A0A8S3S4E6</accession>
<keyword evidence="6" id="KW-1185">Reference proteome</keyword>
<dbReference type="InterPro" id="IPR003591">
    <property type="entry name" value="Leu-rich_rpt_typical-subtyp"/>
</dbReference>
<keyword evidence="3" id="KW-1015">Disulfide bond</keyword>
<dbReference type="PANTHER" id="PTHR45712:SF22">
    <property type="entry name" value="INSULIN-LIKE GROWTH FACTOR-BINDING PROTEIN COMPLEX ACID LABILE SUBUNIT"/>
    <property type="match status" value="1"/>
</dbReference>
<comment type="caution">
    <text evidence="5">The sequence shown here is derived from an EMBL/GenBank/DDBJ whole genome shotgun (WGS) entry which is preliminary data.</text>
</comment>
<protein>
    <recommendedName>
        <fullName evidence="4">C-type lectin domain-containing protein</fullName>
    </recommendedName>
</protein>
<gene>
    <name evidence="5" type="ORF">MEDL_29172</name>
</gene>
<dbReference type="OrthoDB" id="430044at2759"/>
<dbReference type="Gene3D" id="3.80.10.10">
    <property type="entry name" value="Ribonuclease Inhibitor"/>
    <property type="match status" value="3"/>
</dbReference>
<keyword evidence="2" id="KW-0677">Repeat</keyword>
<dbReference type="SMART" id="SM00034">
    <property type="entry name" value="CLECT"/>
    <property type="match status" value="1"/>
</dbReference>
<dbReference type="SMART" id="SM00369">
    <property type="entry name" value="LRR_TYP"/>
    <property type="match status" value="3"/>
</dbReference>
<dbReference type="PROSITE" id="PS50041">
    <property type="entry name" value="C_TYPE_LECTIN_2"/>
    <property type="match status" value="1"/>
</dbReference>
<dbReference type="PANTHER" id="PTHR45712">
    <property type="entry name" value="AGAP008170-PA"/>
    <property type="match status" value="1"/>
</dbReference>
<dbReference type="InterPro" id="IPR001304">
    <property type="entry name" value="C-type_lectin-like"/>
</dbReference>
<keyword evidence="1" id="KW-0433">Leucine-rich repeat</keyword>
<reference evidence="5" key="1">
    <citation type="submission" date="2021-03" db="EMBL/GenBank/DDBJ databases">
        <authorList>
            <person name="Bekaert M."/>
        </authorList>
    </citation>
    <scope>NUCLEOTIDE SEQUENCE</scope>
</reference>
<dbReference type="EMBL" id="CAJPWZ010001442">
    <property type="protein sequence ID" value="CAG2215440.1"/>
    <property type="molecule type" value="Genomic_DNA"/>
</dbReference>
<dbReference type="InterPro" id="IPR018378">
    <property type="entry name" value="C-type_lectin_CS"/>
</dbReference>
<dbReference type="AlphaFoldDB" id="A0A8S3S4E6"/>
<dbReference type="InterPro" id="IPR016186">
    <property type="entry name" value="C-type_lectin-like/link_sf"/>
</dbReference>
<sequence>MAKFIEILLIAIGTFSNCRVGDIVVLRQTPHKIFVGNVVFETQAVSMWSLCAHLCSRMKICRSINFIQHNKTCQINNAEPERCTALLIDSYGDSFVAASTFPPQNTCPLNWLRLGSNCYYFSTDIKTWHHAKASCESENSMLAEVRTTMQRSCIKTVAKTYQKTGVSRQPDNFGNTTGEDCILMMKDYQYKWNDGHCDTELPYICEKHIGTQYYHIKYFNSDQVSAKSILMIAGKQTTSMNLYTRCVCMFLLLAPYILARDIDCHEQCKCSSKHHEAVCSGRDLIYIPLFPENIHVVTMNGTNLTYIDINGFDNLTIIGLKKLQLIDNLISYIHPNLFKNLKFLSTLLISNEDKLNVDVLKRALGYSAKQKTQHLIFEFNKWSFLPIDLFSDFSSNEVTSLRIKGNAFSSIACETFFVMKSLYFLVLSNNLIEVINMTGIPNTVASLHLNNNMLSSVPDMCANGKEKQSLLRHLSILDLSDNSIGRMQEDSLSCLPALTKVLLNGNPIGRIHNNIFINNPMLYVVQLSKIGYPLKHIDDFALNSSSLSSL</sequence>
<feature type="domain" description="C-type lectin" evidence="4">
    <location>
        <begin position="114"/>
        <end position="206"/>
    </location>
</feature>
<dbReference type="SUPFAM" id="SSF52058">
    <property type="entry name" value="L domain-like"/>
    <property type="match status" value="1"/>
</dbReference>
<evidence type="ECO:0000313" key="6">
    <source>
        <dbReference type="Proteomes" id="UP000683360"/>
    </source>
</evidence>
<dbReference type="InterPro" id="IPR050333">
    <property type="entry name" value="SLRP"/>
</dbReference>
<dbReference type="Proteomes" id="UP000683360">
    <property type="component" value="Unassembled WGS sequence"/>
</dbReference>
<evidence type="ECO:0000313" key="5">
    <source>
        <dbReference type="EMBL" id="CAG2215440.1"/>
    </source>
</evidence>
<evidence type="ECO:0000256" key="2">
    <source>
        <dbReference type="ARBA" id="ARBA00022737"/>
    </source>
</evidence>
<dbReference type="InterPro" id="IPR032675">
    <property type="entry name" value="LRR_dom_sf"/>
</dbReference>
<dbReference type="Gene3D" id="3.10.100.10">
    <property type="entry name" value="Mannose-Binding Protein A, subunit A"/>
    <property type="match status" value="2"/>
</dbReference>
<evidence type="ECO:0000256" key="3">
    <source>
        <dbReference type="ARBA" id="ARBA00023157"/>
    </source>
</evidence>
<dbReference type="Pfam" id="PF00024">
    <property type="entry name" value="PAN_1"/>
    <property type="match status" value="1"/>
</dbReference>
<dbReference type="PROSITE" id="PS00615">
    <property type="entry name" value="C_TYPE_LECTIN_1"/>
    <property type="match status" value="1"/>
</dbReference>
<dbReference type="SUPFAM" id="SSF56436">
    <property type="entry name" value="C-type lectin-like"/>
    <property type="match status" value="1"/>
</dbReference>
<dbReference type="InterPro" id="IPR016187">
    <property type="entry name" value="CTDL_fold"/>
</dbReference>
<name>A0A8S3S4E6_MYTED</name>
<evidence type="ECO:0000256" key="1">
    <source>
        <dbReference type="ARBA" id="ARBA00022614"/>
    </source>
</evidence>
<dbReference type="InterPro" id="IPR003609">
    <property type="entry name" value="Pan_app"/>
</dbReference>
<evidence type="ECO:0000259" key="4">
    <source>
        <dbReference type="PROSITE" id="PS50041"/>
    </source>
</evidence>
<organism evidence="5 6">
    <name type="scientific">Mytilus edulis</name>
    <name type="common">Blue mussel</name>
    <dbReference type="NCBI Taxonomy" id="6550"/>
    <lineage>
        <taxon>Eukaryota</taxon>
        <taxon>Metazoa</taxon>
        <taxon>Spiralia</taxon>
        <taxon>Lophotrochozoa</taxon>
        <taxon>Mollusca</taxon>
        <taxon>Bivalvia</taxon>
        <taxon>Autobranchia</taxon>
        <taxon>Pteriomorphia</taxon>
        <taxon>Mytilida</taxon>
        <taxon>Mytiloidea</taxon>
        <taxon>Mytilidae</taxon>
        <taxon>Mytilinae</taxon>
        <taxon>Mytilus</taxon>
    </lineage>
</organism>